<evidence type="ECO:0000256" key="3">
    <source>
        <dbReference type="ARBA" id="ARBA00022692"/>
    </source>
</evidence>
<keyword evidence="9" id="KW-1185">Reference proteome</keyword>
<protein>
    <submittedName>
        <fullName evidence="8">Membrane-associated protein</fullName>
    </submittedName>
</protein>
<evidence type="ECO:0000256" key="4">
    <source>
        <dbReference type="ARBA" id="ARBA00022989"/>
    </source>
</evidence>
<sequence length="210" mass="22112">MDPLGVLMTCIAAYGIAGLFALGLAERFVPILPSYGVLVAIGIAAADGAWPVASAVAATMGGSVAGCLLLYGLTIALNEDRSHRLLTTVGRLAGMSSKRVDSVLVSFRGHQRLLVFGSQLVPTVRLISPVIAGLFRADMRSFTAATMAGIAVWNMLFIGVGHVAASIAPNANASILAVQVLVLLLATEVILALAWQWRRRKRSGTMRSRE</sequence>
<evidence type="ECO:0000259" key="7">
    <source>
        <dbReference type="Pfam" id="PF09335"/>
    </source>
</evidence>
<dbReference type="InterPro" id="IPR032816">
    <property type="entry name" value="VTT_dom"/>
</dbReference>
<proteinExistence type="predicted"/>
<comment type="subcellular location">
    <subcellularLocation>
        <location evidence="1">Cell membrane</location>
        <topology evidence="1">Multi-pass membrane protein</topology>
    </subcellularLocation>
</comment>
<feature type="transmembrane region" description="Helical" evidence="6">
    <location>
        <begin position="6"/>
        <end position="25"/>
    </location>
</feature>
<keyword evidence="4 6" id="KW-1133">Transmembrane helix</keyword>
<dbReference type="PANTHER" id="PTHR42709">
    <property type="entry name" value="ALKALINE PHOSPHATASE LIKE PROTEIN"/>
    <property type="match status" value="1"/>
</dbReference>
<dbReference type="Pfam" id="PF09335">
    <property type="entry name" value="VTT_dom"/>
    <property type="match status" value="1"/>
</dbReference>
<keyword evidence="3 6" id="KW-0812">Transmembrane</keyword>
<keyword evidence="2" id="KW-1003">Cell membrane</keyword>
<dbReference type="InterPro" id="IPR051311">
    <property type="entry name" value="DedA_domain"/>
</dbReference>
<evidence type="ECO:0000256" key="1">
    <source>
        <dbReference type="ARBA" id="ARBA00004651"/>
    </source>
</evidence>
<organism evidence="8 9">
    <name type="scientific">Plastoroseomonas hellenica</name>
    <dbReference type="NCBI Taxonomy" id="2687306"/>
    <lineage>
        <taxon>Bacteria</taxon>
        <taxon>Pseudomonadati</taxon>
        <taxon>Pseudomonadota</taxon>
        <taxon>Alphaproteobacteria</taxon>
        <taxon>Acetobacterales</taxon>
        <taxon>Acetobacteraceae</taxon>
        <taxon>Plastoroseomonas</taxon>
    </lineage>
</organism>
<name>A0ABS5ES27_9PROT</name>
<dbReference type="Proteomes" id="UP001196870">
    <property type="component" value="Unassembled WGS sequence"/>
</dbReference>
<feature type="transmembrane region" description="Helical" evidence="6">
    <location>
        <begin position="144"/>
        <end position="167"/>
    </location>
</feature>
<accession>A0ABS5ES27</accession>
<evidence type="ECO:0000256" key="2">
    <source>
        <dbReference type="ARBA" id="ARBA00022475"/>
    </source>
</evidence>
<feature type="transmembrane region" description="Helical" evidence="6">
    <location>
        <begin position="56"/>
        <end position="77"/>
    </location>
</feature>
<gene>
    <name evidence="8" type="ORF">GXW71_01915</name>
</gene>
<evidence type="ECO:0000313" key="9">
    <source>
        <dbReference type="Proteomes" id="UP001196870"/>
    </source>
</evidence>
<evidence type="ECO:0000313" key="8">
    <source>
        <dbReference type="EMBL" id="MBR0663101.1"/>
    </source>
</evidence>
<comment type="caution">
    <text evidence="8">The sequence shown here is derived from an EMBL/GenBank/DDBJ whole genome shotgun (WGS) entry which is preliminary data.</text>
</comment>
<feature type="transmembrane region" description="Helical" evidence="6">
    <location>
        <begin position="173"/>
        <end position="197"/>
    </location>
</feature>
<dbReference type="PANTHER" id="PTHR42709:SF6">
    <property type="entry name" value="UNDECAPRENYL PHOSPHATE TRANSPORTER A"/>
    <property type="match status" value="1"/>
</dbReference>
<dbReference type="EMBL" id="JAAGBB010000002">
    <property type="protein sequence ID" value="MBR0663101.1"/>
    <property type="molecule type" value="Genomic_DNA"/>
</dbReference>
<evidence type="ECO:0000256" key="6">
    <source>
        <dbReference type="SAM" id="Phobius"/>
    </source>
</evidence>
<evidence type="ECO:0000256" key="5">
    <source>
        <dbReference type="ARBA" id="ARBA00023136"/>
    </source>
</evidence>
<keyword evidence="5 6" id="KW-0472">Membrane</keyword>
<feature type="domain" description="VTT" evidence="7">
    <location>
        <begin position="32"/>
        <end position="162"/>
    </location>
</feature>
<reference evidence="9" key="1">
    <citation type="journal article" date="2021" name="Syst. Appl. Microbiol.">
        <title>Roseomonas hellenica sp. nov., isolated from roots of wild-growing Alkanna tinctoria.</title>
        <authorList>
            <person name="Rat A."/>
            <person name="Naranjo H.D."/>
            <person name="Lebbe L."/>
            <person name="Cnockaert M."/>
            <person name="Krigas N."/>
            <person name="Grigoriadou K."/>
            <person name="Maloupa E."/>
            <person name="Willems A."/>
        </authorList>
    </citation>
    <scope>NUCLEOTIDE SEQUENCE [LARGE SCALE GENOMIC DNA]</scope>
    <source>
        <strain evidence="9">LMG 31523</strain>
    </source>
</reference>
<dbReference type="RefSeq" id="WP_211850698.1">
    <property type="nucleotide sequence ID" value="NZ_JAAGBB010000002.1"/>
</dbReference>
<feature type="transmembrane region" description="Helical" evidence="6">
    <location>
        <begin position="32"/>
        <end position="50"/>
    </location>
</feature>